<dbReference type="InterPro" id="IPR044822">
    <property type="entry name" value="Myb_DNA-bind_4"/>
</dbReference>
<evidence type="ECO:0000256" key="1">
    <source>
        <dbReference type="SAM" id="MobiDB-lite"/>
    </source>
</evidence>
<reference evidence="4" key="1">
    <citation type="submission" date="2025-08" db="UniProtKB">
        <authorList>
            <consortium name="RefSeq"/>
        </authorList>
    </citation>
    <scope>IDENTIFICATION</scope>
</reference>
<dbReference type="PANTHER" id="PTHR46933">
    <property type="entry name" value="MYB/SANT-LIKE DNA-BINDING DOMAIN-CONTAINING PROTEIN 2"/>
    <property type="match status" value="1"/>
</dbReference>
<dbReference type="PANTHER" id="PTHR46933:SF1">
    <property type="entry name" value="MYB_SANT-LIKE DNA-BINDING DOMAIN-CONTAINING PROTEIN 2"/>
    <property type="match status" value="1"/>
</dbReference>
<keyword evidence="3" id="KW-1185">Reference proteome</keyword>
<gene>
    <name evidence="4" type="primary">Msantd2</name>
</gene>
<dbReference type="GeneID" id="101992547"/>
<organism evidence="3 4">
    <name type="scientific">Microtus ochrogaster</name>
    <name type="common">Prairie vole</name>
    <dbReference type="NCBI Taxonomy" id="79684"/>
    <lineage>
        <taxon>Eukaryota</taxon>
        <taxon>Metazoa</taxon>
        <taxon>Chordata</taxon>
        <taxon>Craniata</taxon>
        <taxon>Vertebrata</taxon>
        <taxon>Euteleostomi</taxon>
        <taxon>Mammalia</taxon>
        <taxon>Eutheria</taxon>
        <taxon>Euarchontoglires</taxon>
        <taxon>Glires</taxon>
        <taxon>Rodentia</taxon>
        <taxon>Myomorpha</taxon>
        <taxon>Muroidea</taxon>
        <taxon>Cricetidae</taxon>
        <taxon>Arvicolinae</taxon>
        <taxon>Microtus</taxon>
    </lineage>
</organism>
<protein>
    <submittedName>
        <fullName evidence="4">Myb/SANT-like DNA-binding domain-containing protein 2 isoform X1</fullName>
    </submittedName>
</protein>
<dbReference type="Proteomes" id="UP000694915">
    <property type="component" value="Chromosome 5"/>
</dbReference>
<feature type="domain" description="Myb/SANT-like DNA-binding" evidence="2">
    <location>
        <begin position="191"/>
        <end position="286"/>
    </location>
</feature>
<feature type="compositionally biased region" description="Low complexity" evidence="1">
    <location>
        <begin position="134"/>
        <end position="149"/>
    </location>
</feature>
<accession>A0ABM0KIK1</accession>
<proteinExistence type="predicted"/>
<dbReference type="RefSeq" id="XP_005347105.2">
    <property type="nucleotide sequence ID" value="XM_005347048.3"/>
</dbReference>
<evidence type="ECO:0000259" key="2">
    <source>
        <dbReference type="Pfam" id="PF13837"/>
    </source>
</evidence>
<dbReference type="Pfam" id="PF13837">
    <property type="entry name" value="Myb_DNA-bind_4"/>
    <property type="match status" value="1"/>
</dbReference>
<feature type="region of interest" description="Disordered" evidence="1">
    <location>
        <begin position="1"/>
        <end position="78"/>
    </location>
</feature>
<dbReference type="Gene3D" id="1.10.10.60">
    <property type="entry name" value="Homeodomain-like"/>
    <property type="match status" value="1"/>
</dbReference>
<feature type="region of interest" description="Disordered" evidence="1">
    <location>
        <begin position="109"/>
        <end position="174"/>
    </location>
</feature>
<name>A0ABM0KIK1_MICOH</name>
<evidence type="ECO:0000313" key="4">
    <source>
        <dbReference type="RefSeq" id="XP_005347105.2"/>
    </source>
</evidence>
<dbReference type="InterPro" id="IPR042792">
    <property type="entry name" value="MSANTD2"/>
</dbReference>
<feature type="compositionally biased region" description="Basic residues" evidence="1">
    <location>
        <begin position="25"/>
        <end position="37"/>
    </location>
</feature>
<feature type="compositionally biased region" description="Low complexity" evidence="1">
    <location>
        <begin position="159"/>
        <end position="169"/>
    </location>
</feature>
<evidence type="ECO:0000313" key="3">
    <source>
        <dbReference type="Proteomes" id="UP000694915"/>
    </source>
</evidence>
<sequence length="647" mass="69902">MPPPFCARGSGAPGPRPSPPEGSGRRQRGRGVKRRSAGHSSPPDTPSVPSAGSEPPSPEPGPRATPETEVAGCAGASLPGGAAAAAWKMAAPCGSELPANSPLKIPKMEVLSPASPGDLSDGNPSLSDPSTPRGASPLGPGSAAGSGTAASGGLGLGGRSAASSSVSFSPGGGGGGGGAAAAAAAACRGMSWTPAETNALIAVWGNERLVEARYQQLEGAGTVFGSKAPGPAMYERVSRALAELGYDRTPSQCRERIKTLRRCYSRVKEHGVGKRKSSYTFEQLEQVFGQGGWDAQPCQPVLINSSGLYQELESDGSTMEDYSQEDWGNHSQDLHGYPTDQELDEMPVSKRTLKIKQESPEEAQKRDTMQNIVQILESVQLKWELFQSWTDFSRLHLSNKLAIFGIGYNTRWKEDIRYHYAEISSQVPLGKRLREYFNSEKPEGRIIMTRVQKMNWKNVYYKFLEITISEARCLELHMEIDWIPIAHSKPTGGNVVQYLLPGGIPKSPGLYAIGYEECVERPLTPDVERQALDPGKEGRVGLETLSAQASLHVEVEPTRIIYCYLGIAEVRTLQQCLFLHFQANTKTFSKEWVGINGFLSQNCIVDPGISPKSIYIKFVEVERDFLSAGSLVECLEKAIGYPLKFNN</sequence>